<protein>
    <submittedName>
        <fullName evidence="1">Ribosome biogenesis GTPase YlqF</fullName>
    </submittedName>
</protein>
<reference evidence="1 2" key="1">
    <citation type="journal article" date="2022" name="Int. J. Syst. Evol. Microbiol.">
        <title>Miniphocaeibacter halophilus sp. nov., an ammonium-tolerant acetate-producing bacterium isolated from a biogas system.</title>
        <authorList>
            <person name="Schnurer A."/>
            <person name="Singh A."/>
            <person name="Bi S."/>
            <person name="Qiao W."/>
            <person name="Westerholm M."/>
        </authorList>
    </citation>
    <scope>NUCLEOTIDE SEQUENCE [LARGE SCALE GENOMIC DNA]</scope>
    <source>
        <strain evidence="1 2">AMB_01</strain>
    </source>
</reference>
<proteinExistence type="predicted"/>
<sequence>MNINWYPGHMKKTIDSLKASLKLVDIVAELLDSRIPISSRNPLIDEILGDKPRIILMNKMDLSDKKENEKWMEYFKKEGHETVMINSMTGYGVKNIEKACRSQLREKFEKNKEKNILSDRIRLMIVGIPNVGKSTLINRLANKKSAKVGNRPGVTRHNQWIKTSGNMELLDTPGVLWPKFEDKLTGLNLAYTGAIKDEIMDVDNLAFSLIETLQKIDPKILSTRYNIKTDNKSTLEIMEEIALRRGAILKGKEIDYTKTANIVLDEFRKGILGNITLEKVEDIDVRV</sequence>
<gene>
    <name evidence="1" type="primary">ylqF</name>
    <name evidence="1" type="ORF">JFY71_08295</name>
</gene>
<accession>A0AC61MU47</accession>
<dbReference type="Proteomes" id="UP000595814">
    <property type="component" value="Chromosome"/>
</dbReference>
<evidence type="ECO:0000313" key="2">
    <source>
        <dbReference type="Proteomes" id="UP000595814"/>
    </source>
</evidence>
<name>A0AC61MU47_9FIRM</name>
<evidence type="ECO:0000313" key="1">
    <source>
        <dbReference type="EMBL" id="QQK09111.1"/>
    </source>
</evidence>
<keyword evidence="2" id="KW-1185">Reference proteome</keyword>
<dbReference type="EMBL" id="CP066744">
    <property type="protein sequence ID" value="QQK09111.1"/>
    <property type="molecule type" value="Genomic_DNA"/>
</dbReference>
<organism evidence="1 2">
    <name type="scientific">Miniphocaeibacter halophilus</name>
    <dbReference type="NCBI Taxonomy" id="2931922"/>
    <lineage>
        <taxon>Bacteria</taxon>
        <taxon>Bacillati</taxon>
        <taxon>Bacillota</taxon>
        <taxon>Tissierellia</taxon>
        <taxon>Tissierellales</taxon>
        <taxon>Peptoniphilaceae</taxon>
        <taxon>Miniphocaeibacter</taxon>
    </lineage>
</organism>